<feature type="domain" description="XdhC Rossmann" evidence="1">
    <location>
        <begin position="38"/>
        <end position="115"/>
    </location>
</feature>
<protein>
    <submittedName>
        <fullName evidence="2">XdhC family protein</fullName>
    </submittedName>
</protein>
<reference evidence="2 3" key="1">
    <citation type="submission" date="2021-07" db="EMBL/GenBank/DDBJ databases">
        <title>Paenibacillus radiodurans sp. nov., isolated from the southeastern edge of Tengger Desert.</title>
        <authorList>
            <person name="Zhang G."/>
        </authorList>
    </citation>
    <scope>NUCLEOTIDE SEQUENCE [LARGE SCALE GENOMIC DNA]</scope>
    <source>
        <strain evidence="2 3">CCM 7311</strain>
    </source>
</reference>
<evidence type="ECO:0000313" key="3">
    <source>
        <dbReference type="Proteomes" id="UP001519887"/>
    </source>
</evidence>
<evidence type="ECO:0000313" key="2">
    <source>
        <dbReference type="EMBL" id="MBW7462055.1"/>
    </source>
</evidence>
<name>A0ABS7CM76_9BACL</name>
<dbReference type="Pfam" id="PF13478">
    <property type="entry name" value="XdhC_C"/>
    <property type="match status" value="1"/>
</dbReference>
<feature type="non-terminal residue" evidence="2">
    <location>
        <position position="115"/>
    </location>
</feature>
<dbReference type="Gene3D" id="3.40.50.720">
    <property type="entry name" value="NAD(P)-binding Rossmann-like Domain"/>
    <property type="match status" value="1"/>
</dbReference>
<dbReference type="InterPro" id="IPR027051">
    <property type="entry name" value="XdhC_Rossmann_dom"/>
</dbReference>
<accession>A0ABS7CM76</accession>
<sequence length="115" mass="12854">MYRLPGIPEDGAAIPFRSGIPESAEPFFDAVFKRPPRVIIFGAGDDSIPMVHLIRKIGFRVVVADWRAGLCTEKRFQDVQFASGNPESIIEKLHPGSGDYAVICSHQLQRDREML</sequence>
<proteinExistence type="predicted"/>
<evidence type="ECO:0000259" key="1">
    <source>
        <dbReference type="Pfam" id="PF13478"/>
    </source>
</evidence>
<dbReference type="Proteomes" id="UP001519887">
    <property type="component" value="Unassembled WGS sequence"/>
</dbReference>
<dbReference type="EMBL" id="JAHZIK010003538">
    <property type="protein sequence ID" value="MBW7462055.1"/>
    <property type="molecule type" value="Genomic_DNA"/>
</dbReference>
<organism evidence="2 3">
    <name type="scientific">Paenibacillus sepulcri</name>
    <dbReference type="NCBI Taxonomy" id="359917"/>
    <lineage>
        <taxon>Bacteria</taxon>
        <taxon>Bacillati</taxon>
        <taxon>Bacillota</taxon>
        <taxon>Bacilli</taxon>
        <taxon>Bacillales</taxon>
        <taxon>Paenibacillaceae</taxon>
        <taxon>Paenibacillus</taxon>
    </lineage>
</organism>
<gene>
    <name evidence="2" type="ORF">K0U00_49205</name>
</gene>
<keyword evidence="3" id="KW-1185">Reference proteome</keyword>
<comment type="caution">
    <text evidence="2">The sequence shown here is derived from an EMBL/GenBank/DDBJ whole genome shotgun (WGS) entry which is preliminary data.</text>
</comment>